<evidence type="ECO:0000259" key="20">
    <source>
        <dbReference type="PROSITE" id="PS51387"/>
    </source>
</evidence>
<evidence type="ECO:0000256" key="14">
    <source>
        <dbReference type="ARBA" id="ARBA00023002"/>
    </source>
</evidence>
<proteinExistence type="inferred from homology"/>
<dbReference type="Gene3D" id="3.30.465.10">
    <property type="match status" value="1"/>
</dbReference>
<comment type="cofactor">
    <cofactor evidence="1 19">
        <name>FAD</name>
        <dbReference type="ChEBI" id="CHEBI:57692"/>
    </cofactor>
</comment>
<comment type="function">
    <text evidence="2 19">Cell wall formation.</text>
</comment>
<keyword evidence="10 19" id="KW-0274">FAD</keyword>
<evidence type="ECO:0000256" key="7">
    <source>
        <dbReference type="ARBA" id="ARBA00022490"/>
    </source>
</evidence>
<evidence type="ECO:0000256" key="16">
    <source>
        <dbReference type="ARBA" id="ARBA00023316"/>
    </source>
</evidence>
<dbReference type="EMBL" id="LGGN01000205">
    <property type="protein sequence ID" value="KUK76764.1"/>
    <property type="molecule type" value="Genomic_DNA"/>
</dbReference>
<evidence type="ECO:0000313" key="21">
    <source>
        <dbReference type="EMBL" id="KUK76764.1"/>
    </source>
</evidence>
<gene>
    <name evidence="19" type="primary">murB</name>
    <name evidence="21" type="ORF">XD92_1068</name>
</gene>
<dbReference type="Proteomes" id="UP000053860">
    <property type="component" value="Unassembled WGS sequence"/>
</dbReference>
<dbReference type="GO" id="GO:0009252">
    <property type="term" value="P:peptidoglycan biosynthetic process"/>
    <property type="evidence" value="ECO:0007669"/>
    <property type="project" value="UniProtKB-UniRule"/>
</dbReference>
<dbReference type="PATRIC" id="fig|294710.3.peg.1443"/>
<evidence type="ECO:0000256" key="4">
    <source>
        <dbReference type="ARBA" id="ARBA00004752"/>
    </source>
</evidence>
<dbReference type="InterPro" id="IPR011601">
    <property type="entry name" value="MurB_C"/>
</dbReference>
<keyword evidence="13 19" id="KW-0573">Peptidoglycan synthesis</keyword>
<evidence type="ECO:0000256" key="17">
    <source>
        <dbReference type="ARBA" id="ARBA00031026"/>
    </source>
</evidence>
<dbReference type="NCBIfam" id="NF000755">
    <property type="entry name" value="PRK00046.1"/>
    <property type="match status" value="1"/>
</dbReference>
<organism evidence="21 22">
    <name type="scientific">Proteiniphilum acetatigenes</name>
    <dbReference type="NCBI Taxonomy" id="294710"/>
    <lineage>
        <taxon>Bacteria</taxon>
        <taxon>Pseudomonadati</taxon>
        <taxon>Bacteroidota</taxon>
        <taxon>Bacteroidia</taxon>
        <taxon>Bacteroidales</taxon>
        <taxon>Dysgonomonadaceae</taxon>
        <taxon>Proteiniphilum</taxon>
    </lineage>
</organism>
<evidence type="ECO:0000256" key="2">
    <source>
        <dbReference type="ARBA" id="ARBA00003921"/>
    </source>
</evidence>
<keyword evidence="16 19" id="KW-0961">Cell wall biogenesis/degradation</keyword>
<evidence type="ECO:0000256" key="13">
    <source>
        <dbReference type="ARBA" id="ARBA00022984"/>
    </source>
</evidence>
<keyword evidence="7 19" id="KW-0963">Cytoplasm</keyword>
<dbReference type="EC" id="1.3.1.98" evidence="5 19"/>
<dbReference type="PANTHER" id="PTHR21071:SF4">
    <property type="entry name" value="UDP-N-ACETYLENOLPYRUVOYLGLUCOSAMINE REDUCTASE"/>
    <property type="match status" value="1"/>
</dbReference>
<evidence type="ECO:0000256" key="5">
    <source>
        <dbReference type="ARBA" id="ARBA00012518"/>
    </source>
</evidence>
<dbReference type="GO" id="GO:0071949">
    <property type="term" value="F:FAD binding"/>
    <property type="evidence" value="ECO:0007669"/>
    <property type="project" value="InterPro"/>
</dbReference>
<comment type="similarity">
    <text evidence="19">Belongs to the MurB family.</text>
</comment>
<evidence type="ECO:0000256" key="3">
    <source>
        <dbReference type="ARBA" id="ARBA00004496"/>
    </source>
</evidence>
<dbReference type="NCBIfam" id="TIGR00179">
    <property type="entry name" value="murB"/>
    <property type="match status" value="1"/>
</dbReference>
<comment type="catalytic activity">
    <reaction evidence="18 19">
        <text>UDP-N-acetyl-alpha-D-muramate + NADP(+) = UDP-N-acetyl-3-O-(1-carboxyvinyl)-alpha-D-glucosamine + NADPH + H(+)</text>
        <dbReference type="Rhea" id="RHEA:12248"/>
        <dbReference type="ChEBI" id="CHEBI:15378"/>
        <dbReference type="ChEBI" id="CHEBI:57783"/>
        <dbReference type="ChEBI" id="CHEBI:58349"/>
        <dbReference type="ChEBI" id="CHEBI:68483"/>
        <dbReference type="ChEBI" id="CHEBI:70757"/>
        <dbReference type="EC" id="1.3.1.98"/>
    </reaction>
</comment>
<dbReference type="InterPro" id="IPR006094">
    <property type="entry name" value="Oxid_FAD_bind_N"/>
</dbReference>
<dbReference type="InterPro" id="IPR016167">
    <property type="entry name" value="FAD-bd_PCMH_sub1"/>
</dbReference>
<dbReference type="Pfam" id="PF02873">
    <property type="entry name" value="MurB_C"/>
    <property type="match status" value="1"/>
</dbReference>
<dbReference type="GO" id="GO:0051301">
    <property type="term" value="P:cell division"/>
    <property type="evidence" value="ECO:0007669"/>
    <property type="project" value="UniProtKB-KW"/>
</dbReference>
<comment type="pathway">
    <text evidence="4 19">Cell wall biogenesis; peptidoglycan biosynthesis.</text>
</comment>
<dbReference type="InterPro" id="IPR036318">
    <property type="entry name" value="FAD-bd_PCMH-like_sf"/>
</dbReference>
<dbReference type="InterPro" id="IPR003170">
    <property type="entry name" value="MurB"/>
</dbReference>
<evidence type="ECO:0000256" key="9">
    <source>
        <dbReference type="ARBA" id="ARBA00022630"/>
    </source>
</evidence>
<dbReference type="PANTHER" id="PTHR21071">
    <property type="entry name" value="UDP-N-ACETYLENOLPYRUVOYLGLUCOSAMINE REDUCTASE"/>
    <property type="match status" value="1"/>
</dbReference>
<dbReference type="UniPathway" id="UPA00219"/>
<dbReference type="HAMAP" id="MF_00037">
    <property type="entry name" value="MurB"/>
    <property type="match status" value="1"/>
</dbReference>
<evidence type="ECO:0000256" key="15">
    <source>
        <dbReference type="ARBA" id="ARBA00023306"/>
    </source>
</evidence>
<evidence type="ECO:0000256" key="18">
    <source>
        <dbReference type="ARBA" id="ARBA00048914"/>
    </source>
</evidence>
<dbReference type="InterPro" id="IPR016169">
    <property type="entry name" value="FAD-bd_PCMH_sub2"/>
</dbReference>
<dbReference type="GO" id="GO:0008360">
    <property type="term" value="P:regulation of cell shape"/>
    <property type="evidence" value="ECO:0007669"/>
    <property type="project" value="UniProtKB-KW"/>
</dbReference>
<evidence type="ECO:0000256" key="19">
    <source>
        <dbReference type="HAMAP-Rule" id="MF_00037"/>
    </source>
</evidence>
<keyword evidence="8 19" id="KW-0132">Cell division</keyword>
<name>A0A117LZY9_9BACT</name>
<dbReference type="Gene3D" id="3.30.43.10">
    <property type="entry name" value="Uridine Diphospho-n-acetylenolpyruvylglucosamine Reductase, domain 2"/>
    <property type="match status" value="1"/>
</dbReference>
<keyword evidence="14 19" id="KW-0560">Oxidoreductase</keyword>
<protein>
    <recommendedName>
        <fullName evidence="6 19">UDP-N-acetylenolpyruvoylglucosamine reductase</fullName>
        <ecNumber evidence="5 19">1.3.1.98</ecNumber>
    </recommendedName>
    <alternativeName>
        <fullName evidence="17 19">UDP-N-acetylmuramate dehydrogenase</fullName>
    </alternativeName>
</protein>
<dbReference type="InterPro" id="IPR036635">
    <property type="entry name" value="MurB_C_sf"/>
</dbReference>
<dbReference type="Pfam" id="PF01565">
    <property type="entry name" value="FAD_binding_4"/>
    <property type="match status" value="1"/>
</dbReference>
<dbReference type="SUPFAM" id="SSF56194">
    <property type="entry name" value="Uridine diphospho-N-Acetylenolpyruvylglucosamine reductase, MurB, C-terminal domain"/>
    <property type="match status" value="1"/>
</dbReference>
<dbReference type="PROSITE" id="PS51387">
    <property type="entry name" value="FAD_PCMH"/>
    <property type="match status" value="1"/>
</dbReference>
<feature type="active site" evidence="19">
    <location>
        <position position="162"/>
    </location>
</feature>
<keyword evidence="11 19" id="KW-0521">NADP</keyword>
<reference evidence="22" key="1">
    <citation type="journal article" date="2015" name="MBio">
        <title>Genome-Resolved Metagenomic Analysis Reveals Roles for Candidate Phyla and Other Microbial Community Members in Biogeochemical Transformations in Oil Reservoirs.</title>
        <authorList>
            <person name="Hu P."/>
            <person name="Tom L."/>
            <person name="Singh A."/>
            <person name="Thomas B.C."/>
            <person name="Baker B.J."/>
            <person name="Piceno Y.M."/>
            <person name="Andersen G.L."/>
            <person name="Banfield J.F."/>
        </authorList>
    </citation>
    <scope>NUCLEOTIDE SEQUENCE [LARGE SCALE GENOMIC DNA]</scope>
</reference>
<dbReference type="AlphaFoldDB" id="A0A117LZY9"/>
<dbReference type="SUPFAM" id="SSF56176">
    <property type="entry name" value="FAD-binding/transporter-associated domain-like"/>
    <property type="match status" value="1"/>
</dbReference>
<dbReference type="GO" id="GO:0008762">
    <property type="term" value="F:UDP-N-acetylmuramate dehydrogenase activity"/>
    <property type="evidence" value="ECO:0007669"/>
    <property type="project" value="UniProtKB-UniRule"/>
</dbReference>
<evidence type="ECO:0000313" key="22">
    <source>
        <dbReference type="Proteomes" id="UP000053860"/>
    </source>
</evidence>
<comment type="caution">
    <text evidence="21">The sequence shown here is derived from an EMBL/GenBank/DDBJ whole genome shotgun (WGS) entry which is preliminary data.</text>
</comment>
<feature type="domain" description="FAD-binding PCMH-type" evidence="20">
    <location>
        <begin position="15"/>
        <end position="184"/>
    </location>
</feature>
<evidence type="ECO:0000256" key="11">
    <source>
        <dbReference type="ARBA" id="ARBA00022857"/>
    </source>
</evidence>
<dbReference type="GO" id="GO:0071555">
    <property type="term" value="P:cell wall organization"/>
    <property type="evidence" value="ECO:0007669"/>
    <property type="project" value="UniProtKB-KW"/>
</dbReference>
<keyword evidence="9 19" id="KW-0285">Flavoprotein</keyword>
<dbReference type="Gene3D" id="3.90.78.10">
    <property type="entry name" value="UDP-N-acetylenolpyruvoylglucosamine reductase, C-terminal domain"/>
    <property type="match status" value="1"/>
</dbReference>
<evidence type="ECO:0000256" key="12">
    <source>
        <dbReference type="ARBA" id="ARBA00022960"/>
    </source>
</evidence>
<feature type="active site" evidence="19">
    <location>
        <position position="328"/>
    </location>
</feature>
<dbReference type="InterPro" id="IPR016166">
    <property type="entry name" value="FAD-bd_PCMH"/>
</dbReference>
<evidence type="ECO:0000256" key="8">
    <source>
        <dbReference type="ARBA" id="ARBA00022618"/>
    </source>
</evidence>
<evidence type="ECO:0000256" key="10">
    <source>
        <dbReference type="ARBA" id="ARBA00022827"/>
    </source>
</evidence>
<evidence type="ECO:0000256" key="6">
    <source>
        <dbReference type="ARBA" id="ARBA00015188"/>
    </source>
</evidence>
<accession>A0A117LZY9</accession>
<feature type="active site" description="Proton donor" evidence="19">
    <location>
        <position position="232"/>
    </location>
</feature>
<comment type="subcellular location">
    <subcellularLocation>
        <location evidence="3 19">Cytoplasm</location>
    </subcellularLocation>
</comment>
<keyword evidence="12 19" id="KW-0133">Cell shape</keyword>
<sequence>MNIRHNIELQPYNSFKTKAVARLFAEPESATELSEILKHFQNERKLILGAGYNIFFTQDFDGLIIKPAMKGITIVKETDNNVEVEAAAAEEWDTLVEYCVAKGYAGLENLSLIPGSVGASPVQNIGAYGTEVKDVITRVKAVDMETGEVRAFNGEACAFAYRDSIFKRTGRYLITSVTFALHKSFVYKEKYADLSRELQGIISPTLTQVREAIIRIRTRKLPDPAKLPNAGSFFQNPVLPGEETKRLQVILPDLPVYHLGGEGFKTSAAFLIEKAGYKGKRKGMVGVYEKHSLIIVNYGTENGKEISDFMKDIQQSVMQQFAVSLQPEVWIY</sequence>
<keyword evidence="15 19" id="KW-0131">Cell cycle</keyword>
<evidence type="ECO:0000256" key="1">
    <source>
        <dbReference type="ARBA" id="ARBA00001974"/>
    </source>
</evidence>
<dbReference type="GO" id="GO:0005829">
    <property type="term" value="C:cytosol"/>
    <property type="evidence" value="ECO:0007669"/>
    <property type="project" value="TreeGrafter"/>
</dbReference>